<evidence type="ECO:0000313" key="1">
    <source>
        <dbReference type="EMBL" id="MPR31491.1"/>
    </source>
</evidence>
<protein>
    <submittedName>
        <fullName evidence="1">Uncharacterized protein</fullName>
    </submittedName>
</protein>
<keyword evidence="2" id="KW-1185">Reference proteome</keyword>
<sequence length="64" mass="6947">MSTQSGEDQVYPAGVQMVASTTTRGRPRKTLTPGQQSISAKAMLAKMSCRRITWRHGTKGPLQA</sequence>
<name>A0A5N7MX14_9HYPH</name>
<dbReference type="EMBL" id="VOSK01000729">
    <property type="protein sequence ID" value="MPR31491.1"/>
    <property type="molecule type" value="Genomic_DNA"/>
</dbReference>
<evidence type="ECO:0000313" key="2">
    <source>
        <dbReference type="Proteomes" id="UP000403266"/>
    </source>
</evidence>
<reference evidence="1 2" key="1">
    <citation type="journal article" date="2019" name="Syst. Appl. Microbiol.">
        <title>Microvirga tunisiensis sp. nov., a root nodule symbiotic bacterium isolated from Lupinus micranthus and L. luteus grown in Northern Tunisia.</title>
        <authorList>
            <person name="Msaddak A."/>
            <person name="Rejili M."/>
            <person name="Duran D."/>
            <person name="Mars M."/>
            <person name="Palacios J.M."/>
            <person name="Ruiz-Argueso T."/>
            <person name="Rey L."/>
            <person name="Imperial J."/>
        </authorList>
    </citation>
    <scope>NUCLEOTIDE SEQUENCE [LARGE SCALE GENOMIC DNA]</scope>
    <source>
        <strain evidence="1 2">Lmie10</strain>
    </source>
</reference>
<proteinExistence type="predicted"/>
<organism evidence="1 2">
    <name type="scientific">Microvirga tunisiensis</name>
    <dbReference type="NCBI Taxonomy" id="2108360"/>
    <lineage>
        <taxon>Bacteria</taxon>
        <taxon>Pseudomonadati</taxon>
        <taxon>Pseudomonadota</taxon>
        <taxon>Alphaproteobacteria</taxon>
        <taxon>Hyphomicrobiales</taxon>
        <taxon>Methylobacteriaceae</taxon>
        <taxon>Microvirga</taxon>
    </lineage>
</organism>
<dbReference type="AlphaFoldDB" id="A0A5N7MX14"/>
<dbReference type="Proteomes" id="UP000403266">
    <property type="component" value="Unassembled WGS sequence"/>
</dbReference>
<comment type="caution">
    <text evidence="1">The sequence shown here is derived from an EMBL/GenBank/DDBJ whole genome shotgun (WGS) entry which is preliminary data.</text>
</comment>
<gene>
    <name evidence="1" type="ORF">FS320_43240</name>
</gene>
<dbReference type="RefSeq" id="WP_152718632.1">
    <property type="nucleotide sequence ID" value="NZ_VOSJ01000772.1"/>
</dbReference>
<dbReference type="OrthoDB" id="583339at2"/>
<accession>A0A5N7MX14</accession>